<proteinExistence type="inferred from homology"/>
<protein>
    <recommendedName>
        <fullName evidence="9">Lipoprotein signal peptidase</fullName>
        <ecNumber evidence="9">3.4.23.36</ecNumber>
    </recommendedName>
    <alternativeName>
        <fullName evidence="9">Prolipoprotein signal peptidase</fullName>
    </alternativeName>
    <alternativeName>
        <fullName evidence="9">Signal peptidase II</fullName>
        <shortName evidence="9">SPase II</shortName>
    </alternativeName>
</protein>
<keyword evidence="2 9" id="KW-1003">Cell membrane</keyword>
<dbReference type="GO" id="GO:0005886">
    <property type="term" value="C:plasma membrane"/>
    <property type="evidence" value="ECO:0007669"/>
    <property type="project" value="UniProtKB-SubCell"/>
</dbReference>
<feature type="region of interest" description="Disordered" evidence="11">
    <location>
        <begin position="166"/>
        <end position="191"/>
    </location>
</feature>
<dbReference type="GO" id="GO:0006508">
    <property type="term" value="P:proteolysis"/>
    <property type="evidence" value="ECO:0007669"/>
    <property type="project" value="UniProtKB-KW"/>
</dbReference>
<evidence type="ECO:0000256" key="4">
    <source>
        <dbReference type="ARBA" id="ARBA00022692"/>
    </source>
</evidence>
<evidence type="ECO:0000256" key="3">
    <source>
        <dbReference type="ARBA" id="ARBA00022670"/>
    </source>
</evidence>
<dbReference type="AlphaFoldDB" id="A0AAU7WA97"/>
<sequence>MTERVQHFTKAAPWIALAIAAAVLVADQLSKLWAEQELVEGERIPLLGDLFGLQLAYNPGAAFSMGSGSTWVFTVLAAVGVAVAAWFAWRTRSRAWAVCVGLLLGGATTHLLDRLFREPGFARGHVVDFLAYANWFIGNVADIALFAGALLLLVLSAMGLRLRPTDERPAHDPGTDAGASASTAPERHDDA</sequence>
<comment type="caution">
    <text evidence="9">Lacks conserved residue(s) required for the propagation of feature annotation.</text>
</comment>
<evidence type="ECO:0000256" key="9">
    <source>
        <dbReference type="HAMAP-Rule" id="MF_00161"/>
    </source>
</evidence>
<keyword evidence="8 9" id="KW-0472">Membrane</keyword>
<comment type="function">
    <text evidence="9">This protein specifically catalyzes the removal of signal peptides from prolipoproteins.</text>
</comment>
<gene>
    <name evidence="9" type="primary">lspA</name>
    <name evidence="12" type="ORF">ABIQ69_01670</name>
</gene>
<keyword evidence="6 9" id="KW-0378">Hydrolase</keyword>
<dbReference type="RefSeq" id="WP_350348664.1">
    <property type="nucleotide sequence ID" value="NZ_CP158374.1"/>
</dbReference>
<dbReference type="EMBL" id="CP158374">
    <property type="protein sequence ID" value="XBX82648.1"/>
    <property type="molecule type" value="Genomic_DNA"/>
</dbReference>
<feature type="active site" evidence="9">
    <location>
        <position position="142"/>
    </location>
</feature>
<evidence type="ECO:0000256" key="5">
    <source>
        <dbReference type="ARBA" id="ARBA00022750"/>
    </source>
</evidence>
<evidence type="ECO:0000256" key="11">
    <source>
        <dbReference type="SAM" id="MobiDB-lite"/>
    </source>
</evidence>
<comment type="pathway">
    <text evidence="9">Protein modification; lipoprotein biosynthesis (signal peptide cleavage).</text>
</comment>
<dbReference type="InterPro" id="IPR001872">
    <property type="entry name" value="Peptidase_A8"/>
</dbReference>
<keyword evidence="3 9" id="KW-0645">Protease</keyword>
<feature type="active site" evidence="9">
    <location>
        <position position="128"/>
    </location>
</feature>
<dbReference type="PANTHER" id="PTHR33695">
    <property type="entry name" value="LIPOPROTEIN SIGNAL PEPTIDASE"/>
    <property type="match status" value="1"/>
</dbReference>
<feature type="transmembrane region" description="Helical" evidence="9">
    <location>
        <begin position="68"/>
        <end position="88"/>
    </location>
</feature>
<comment type="similarity">
    <text evidence="1 9 10">Belongs to the peptidase A8 family.</text>
</comment>
<comment type="subcellular location">
    <subcellularLocation>
        <location evidence="9">Cell membrane</location>
        <topology evidence="9">Multi-pass membrane protein</topology>
    </subcellularLocation>
</comment>
<evidence type="ECO:0000256" key="8">
    <source>
        <dbReference type="ARBA" id="ARBA00023136"/>
    </source>
</evidence>
<comment type="catalytic activity">
    <reaction evidence="9">
        <text>Release of signal peptides from bacterial membrane prolipoproteins. Hydrolyzes -Xaa-Yaa-Zaa-|-(S,diacylglyceryl)Cys-, in which Xaa is hydrophobic (preferably Leu), and Yaa (Ala or Ser) and Zaa (Gly or Ala) have small, neutral side chains.</text>
        <dbReference type="EC" id="3.4.23.36"/>
    </reaction>
</comment>
<evidence type="ECO:0000256" key="1">
    <source>
        <dbReference type="ARBA" id="ARBA00006139"/>
    </source>
</evidence>
<dbReference type="PANTHER" id="PTHR33695:SF1">
    <property type="entry name" value="LIPOPROTEIN SIGNAL PEPTIDASE"/>
    <property type="match status" value="1"/>
</dbReference>
<evidence type="ECO:0000256" key="10">
    <source>
        <dbReference type="RuleBase" id="RU004181"/>
    </source>
</evidence>
<dbReference type="HAMAP" id="MF_00161">
    <property type="entry name" value="LspA"/>
    <property type="match status" value="1"/>
</dbReference>
<keyword evidence="5 9" id="KW-0064">Aspartyl protease</keyword>
<feature type="transmembrane region" description="Helical" evidence="9">
    <location>
        <begin position="95"/>
        <end position="112"/>
    </location>
</feature>
<feature type="transmembrane region" description="Helical" evidence="9">
    <location>
        <begin position="132"/>
        <end position="155"/>
    </location>
</feature>
<accession>A0AAU7WA97</accession>
<keyword evidence="7 9" id="KW-1133">Transmembrane helix</keyword>
<organism evidence="12">
    <name type="scientific">Agromyces sp. G08B096</name>
    <dbReference type="NCBI Taxonomy" id="3156399"/>
    <lineage>
        <taxon>Bacteria</taxon>
        <taxon>Bacillati</taxon>
        <taxon>Actinomycetota</taxon>
        <taxon>Actinomycetes</taxon>
        <taxon>Micrococcales</taxon>
        <taxon>Microbacteriaceae</taxon>
        <taxon>Agromyces</taxon>
    </lineage>
</organism>
<dbReference type="Pfam" id="PF01252">
    <property type="entry name" value="Peptidase_A8"/>
    <property type="match status" value="1"/>
</dbReference>
<evidence type="ECO:0000256" key="2">
    <source>
        <dbReference type="ARBA" id="ARBA00022475"/>
    </source>
</evidence>
<keyword evidence="4 9" id="KW-0812">Transmembrane</keyword>
<evidence type="ECO:0000256" key="6">
    <source>
        <dbReference type="ARBA" id="ARBA00022801"/>
    </source>
</evidence>
<dbReference type="EC" id="3.4.23.36" evidence="9"/>
<dbReference type="GO" id="GO:0004190">
    <property type="term" value="F:aspartic-type endopeptidase activity"/>
    <property type="evidence" value="ECO:0007669"/>
    <property type="project" value="UniProtKB-UniRule"/>
</dbReference>
<evidence type="ECO:0000313" key="12">
    <source>
        <dbReference type="EMBL" id="XBX82648.1"/>
    </source>
</evidence>
<dbReference type="PRINTS" id="PR00781">
    <property type="entry name" value="LIPOSIGPTASE"/>
</dbReference>
<evidence type="ECO:0000256" key="7">
    <source>
        <dbReference type="ARBA" id="ARBA00022989"/>
    </source>
</evidence>
<name>A0AAU7WA97_9MICO</name>
<reference evidence="12" key="1">
    <citation type="submission" date="2024-05" db="EMBL/GenBank/DDBJ databases">
        <authorList>
            <person name="Yu L."/>
        </authorList>
    </citation>
    <scope>NUCLEOTIDE SEQUENCE</scope>
    <source>
        <strain evidence="12">G08B096</strain>
    </source>
</reference>